<keyword evidence="3" id="KW-0808">Transferase</keyword>
<feature type="transmembrane region" description="Helical" evidence="8">
    <location>
        <begin position="413"/>
        <end position="433"/>
    </location>
</feature>
<keyword evidence="6 8" id="KW-0472">Membrane</keyword>
<feature type="transmembrane region" description="Helical" evidence="8">
    <location>
        <begin position="383"/>
        <end position="401"/>
    </location>
</feature>
<name>A0A7G7CSG3_9CORY</name>
<gene>
    <name evidence="9" type="ORF">H0194_05265</name>
</gene>
<dbReference type="KEGG" id="cik:H0194_05265"/>
<evidence type="ECO:0000256" key="3">
    <source>
        <dbReference type="ARBA" id="ARBA00022679"/>
    </source>
</evidence>
<reference evidence="9 10" key="1">
    <citation type="submission" date="2020-07" db="EMBL/GenBank/DDBJ databases">
        <title>Complete genome and description of Corynebacterium incognita strain Marseille-Q3630 sp. nov.</title>
        <authorList>
            <person name="Boxberger M."/>
        </authorList>
    </citation>
    <scope>NUCLEOTIDE SEQUENCE [LARGE SCALE GENOMIC DNA]</scope>
    <source>
        <strain evidence="9 10">Marseille-Q3630</strain>
    </source>
</reference>
<dbReference type="RefSeq" id="WP_185176902.1">
    <property type="nucleotide sequence ID" value="NZ_CP059404.1"/>
</dbReference>
<dbReference type="EMBL" id="CP059404">
    <property type="protein sequence ID" value="QNE90529.1"/>
    <property type="molecule type" value="Genomic_DNA"/>
</dbReference>
<keyword evidence="10" id="KW-1185">Reference proteome</keyword>
<keyword evidence="4 8" id="KW-0812">Transmembrane</keyword>
<protein>
    <submittedName>
        <fullName evidence="9">DUF2029 domain-containing protein</fullName>
    </submittedName>
</protein>
<evidence type="ECO:0000313" key="9">
    <source>
        <dbReference type="EMBL" id="QNE90529.1"/>
    </source>
</evidence>
<keyword evidence="2" id="KW-1003">Cell membrane</keyword>
<evidence type="ECO:0000256" key="5">
    <source>
        <dbReference type="ARBA" id="ARBA00022989"/>
    </source>
</evidence>
<feature type="transmembrane region" description="Helical" evidence="8">
    <location>
        <begin position="346"/>
        <end position="371"/>
    </location>
</feature>
<keyword evidence="5 8" id="KW-1133">Transmembrane helix</keyword>
<dbReference type="Pfam" id="PF09594">
    <property type="entry name" value="GT87"/>
    <property type="match status" value="1"/>
</dbReference>
<evidence type="ECO:0000256" key="6">
    <source>
        <dbReference type="ARBA" id="ARBA00023136"/>
    </source>
</evidence>
<feature type="transmembrane region" description="Helical" evidence="8">
    <location>
        <begin position="252"/>
        <end position="271"/>
    </location>
</feature>
<evidence type="ECO:0000313" key="10">
    <source>
        <dbReference type="Proteomes" id="UP000515743"/>
    </source>
</evidence>
<feature type="transmembrane region" description="Helical" evidence="8">
    <location>
        <begin position="314"/>
        <end position="334"/>
    </location>
</feature>
<evidence type="ECO:0000256" key="8">
    <source>
        <dbReference type="SAM" id="Phobius"/>
    </source>
</evidence>
<dbReference type="PIRSF" id="PIRSF010361">
    <property type="entry name" value="UCP010361"/>
    <property type="match status" value="1"/>
</dbReference>
<sequence length="470" mass="52372">MVRGVVDYLGGPLGAHAGAVRPGWWTLLRTLIFTALVFLSFGYLSKARCLEGVRSADGVVNLNWAGNRQYVAACYNDIIPLYKGRGLNEPGFIYNFSWQEGDLTRYIEYPVLTSLFQNLMGFISRSTYGVLNIFGEHSIPEASWYFSVTALVLSALWVVTLRMVADMVGNRHLDAFLVAASPIVIVHAFSNWDILSIFFAVAGMYAVMRRKTWLGGIMFGLGTAAKMWPLFILGAFLVLAFRCRAWAPFAQITAGAAGAWLVLNVPIMLAFPEAWREFNRLNTERGWEWTTIYAIASRNLGWTGFDSGDGAPTILNAVTLLLFLGSCLAIFLLGIKAPHTPRVAELVLLILIAFLLFNKVWSPQYSIWLVIPAVLAVPRWRLLISWMITEMLVWPALMWHMLGTDKKGVPGEFLDLVLLCRDGFLIALAVIVIRQMYGKTADKVRDAHEGRDPLAGPFRPRVKVASESAI</sequence>
<feature type="transmembrane region" description="Helical" evidence="8">
    <location>
        <begin position="23"/>
        <end position="44"/>
    </location>
</feature>
<dbReference type="GO" id="GO:0016758">
    <property type="term" value="F:hexosyltransferase activity"/>
    <property type="evidence" value="ECO:0007669"/>
    <property type="project" value="InterPro"/>
</dbReference>
<dbReference type="Proteomes" id="UP000515743">
    <property type="component" value="Chromosome"/>
</dbReference>
<evidence type="ECO:0000256" key="7">
    <source>
        <dbReference type="ARBA" id="ARBA00024033"/>
    </source>
</evidence>
<dbReference type="GO" id="GO:0005886">
    <property type="term" value="C:plasma membrane"/>
    <property type="evidence" value="ECO:0007669"/>
    <property type="project" value="UniProtKB-SubCell"/>
</dbReference>
<dbReference type="AlphaFoldDB" id="A0A7G7CSG3"/>
<proteinExistence type="inferred from homology"/>
<feature type="transmembrane region" description="Helical" evidence="8">
    <location>
        <begin position="176"/>
        <end position="207"/>
    </location>
</feature>
<accession>A0A7G7CSG3</accession>
<feature type="transmembrane region" description="Helical" evidence="8">
    <location>
        <begin position="213"/>
        <end position="240"/>
    </location>
</feature>
<comment type="subcellular location">
    <subcellularLocation>
        <location evidence="1">Cell membrane</location>
        <topology evidence="1">Multi-pass membrane protein</topology>
    </subcellularLocation>
</comment>
<evidence type="ECO:0000256" key="2">
    <source>
        <dbReference type="ARBA" id="ARBA00022475"/>
    </source>
</evidence>
<dbReference type="InterPro" id="IPR018584">
    <property type="entry name" value="GT87"/>
</dbReference>
<feature type="transmembrane region" description="Helical" evidence="8">
    <location>
        <begin position="144"/>
        <end position="164"/>
    </location>
</feature>
<organism evidence="9 10">
    <name type="scientific">Corynebacterium incognita</name>
    <dbReference type="NCBI Taxonomy" id="2754725"/>
    <lineage>
        <taxon>Bacteria</taxon>
        <taxon>Bacillati</taxon>
        <taxon>Actinomycetota</taxon>
        <taxon>Actinomycetes</taxon>
        <taxon>Mycobacteriales</taxon>
        <taxon>Corynebacteriaceae</taxon>
        <taxon>Corynebacterium</taxon>
    </lineage>
</organism>
<dbReference type="InterPro" id="IPR016570">
    <property type="entry name" value="UCP010361"/>
</dbReference>
<comment type="similarity">
    <text evidence="7">Belongs to the glycosyltransferase 87 family.</text>
</comment>
<evidence type="ECO:0000256" key="4">
    <source>
        <dbReference type="ARBA" id="ARBA00022692"/>
    </source>
</evidence>
<evidence type="ECO:0000256" key="1">
    <source>
        <dbReference type="ARBA" id="ARBA00004651"/>
    </source>
</evidence>